<feature type="transmembrane region" description="Helical" evidence="7">
    <location>
        <begin position="138"/>
        <end position="167"/>
    </location>
</feature>
<dbReference type="Gene3D" id="3.40.50.300">
    <property type="entry name" value="P-loop containing nucleotide triphosphate hydrolases"/>
    <property type="match status" value="1"/>
</dbReference>
<dbReference type="AlphaFoldDB" id="A0A1Q9HRK5"/>
<dbReference type="PROSITE" id="PS50893">
    <property type="entry name" value="ABC_TRANSPORTER_2"/>
    <property type="match status" value="1"/>
</dbReference>
<evidence type="ECO:0000256" key="2">
    <source>
        <dbReference type="ARBA" id="ARBA00022692"/>
    </source>
</evidence>
<dbReference type="InterPro" id="IPR039421">
    <property type="entry name" value="Type_1_exporter"/>
</dbReference>
<dbReference type="Gene3D" id="1.20.1560.10">
    <property type="entry name" value="ABC transporter type 1, transmembrane domain"/>
    <property type="match status" value="1"/>
</dbReference>
<keyword evidence="6 7" id="KW-0472">Membrane</keyword>
<dbReference type="PANTHER" id="PTHR24221">
    <property type="entry name" value="ATP-BINDING CASSETTE SUB-FAMILY B"/>
    <property type="match status" value="1"/>
</dbReference>
<keyword evidence="3" id="KW-0547">Nucleotide-binding</keyword>
<dbReference type="GO" id="GO:0005886">
    <property type="term" value="C:plasma membrane"/>
    <property type="evidence" value="ECO:0007669"/>
    <property type="project" value="UniProtKB-SubCell"/>
</dbReference>
<evidence type="ECO:0000313" key="10">
    <source>
        <dbReference type="EMBL" id="OLQ93499.1"/>
    </source>
</evidence>
<dbReference type="PROSITE" id="PS00211">
    <property type="entry name" value="ABC_TRANSPORTER_1"/>
    <property type="match status" value="1"/>
</dbReference>
<evidence type="ECO:0000256" key="4">
    <source>
        <dbReference type="ARBA" id="ARBA00022840"/>
    </source>
</evidence>
<keyword evidence="4 10" id="KW-0067">ATP-binding</keyword>
<dbReference type="PROSITE" id="PS50929">
    <property type="entry name" value="ABC_TM1F"/>
    <property type="match status" value="1"/>
</dbReference>
<evidence type="ECO:0000256" key="7">
    <source>
        <dbReference type="SAM" id="Phobius"/>
    </source>
</evidence>
<dbReference type="RefSeq" id="WP_075706137.1">
    <property type="nucleotide sequence ID" value="NZ_MJMJ01000001.1"/>
</dbReference>
<dbReference type="Proteomes" id="UP000186313">
    <property type="component" value="Unassembled WGS sequence"/>
</dbReference>
<evidence type="ECO:0000259" key="9">
    <source>
        <dbReference type="PROSITE" id="PS50929"/>
    </source>
</evidence>
<dbReference type="GO" id="GO:0034040">
    <property type="term" value="F:ATPase-coupled lipid transmembrane transporter activity"/>
    <property type="evidence" value="ECO:0007669"/>
    <property type="project" value="TreeGrafter"/>
</dbReference>
<dbReference type="PANTHER" id="PTHR24221:SF248">
    <property type="entry name" value="ABC TRANSPORTER TRANSMEMBRANE REGION"/>
    <property type="match status" value="1"/>
</dbReference>
<evidence type="ECO:0000256" key="5">
    <source>
        <dbReference type="ARBA" id="ARBA00022989"/>
    </source>
</evidence>
<feature type="transmembrane region" description="Helical" evidence="7">
    <location>
        <begin position="16"/>
        <end position="38"/>
    </location>
</feature>
<evidence type="ECO:0000256" key="3">
    <source>
        <dbReference type="ARBA" id="ARBA00022741"/>
    </source>
</evidence>
<feature type="domain" description="ABC transmembrane type-1" evidence="9">
    <location>
        <begin position="17"/>
        <end position="293"/>
    </location>
</feature>
<gene>
    <name evidence="10" type="ORF">BIY22_03130</name>
</gene>
<dbReference type="InterPro" id="IPR011527">
    <property type="entry name" value="ABC1_TM_dom"/>
</dbReference>
<dbReference type="InterPro" id="IPR036640">
    <property type="entry name" value="ABC1_TM_sf"/>
</dbReference>
<dbReference type="OrthoDB" id="9806127at2"/>
<name>A0A1Q9HRK5_9VIBR</name>
<accession>A0A1Q9HRK5</accession>
<dbReference type="Pfam" id="PF00005">
    <property type="entry name" value="ABC_tran"/>
    <property type="match status" value="1"/>
</dbReference>
<dbReference type="InterPro" id="IPR017871">
    <property type="entry name" value="ABC_transporter-like_CS"/>
</dbReference>
<dbReference type="InterPro" id="IPR027417">
    <property type="entry name" value="P-loop_NTPase"/>
</dbReference>
<dbReference type="Pfam" id="PF00664">
    <property type="entry name" value="ABC_membrane"/>
    <property type="match status" value="1"/>
</dbReference>
<dbReference type="SMART" id="SM00382">
    <property type="entry name" value="AAA"/>
    <property type="match status" value="1"/>
</dbReference>
<dbReference type="SUPFAM" id="SSF90123">
    <property type="entry name" value="ABC transporter transmembrane region"/>
    <property type="match status" value="1"/>
</dbReference>
<feature type="domain" description="ABC transporter" evidence="8">
    <location>
        <begin position="323"/>
        <end position="558"/>
    </location>
</feature>
<proteinExistence type="predicted"/>
<dbReference type="GO" id="GO:0016887">
    <property type="term" value="F:ATP hydrolysis activity"/>
    <property type="evidence" value="ECO:0007669"/>
    <property type="project" value="InterPro"/>
</dbReference>
<dbReference type="InterPro" id="IPR003439">
    <property type="entry name" value="ABC_transporter-like_ATP-bd"/>
</dbReference>
<protein>
    <submittedName>
        <fullName evidence="10">ABC transporter ATP-binding protein</fullName>
    </submittedName>
</protein>
<feature type="transmembrane region" description="Helical" evidence="7">
    <location>
        <begin position="240"/>
        <end position="258"/>
    </location>
</feature>
<reference evidence="10 11" key="1">
    <citation type="submission" date="2016-09" db="EMBL/GenBank/DDBJ databases">
        <title>Genomic Taxonomy of the Vibrionaceae.</title>
        <authorList>
            <person name="Gonzalez-Castillo A."/>
            <person name="Gomez-Gil B."/>
            <person name="Enciso-Ibarra K."/>
        </authorList>
    </citation>
    <scope>NUCLEOTIDE SEQUENCE [LARGE SCALE GENOMIC DNA]</scope>
    <source>
        <strain evidence="10 11">CAIM 703</strain>
    </source>
</reference>
<organism evidence="10 11">
    <name type="scientific">Vibrio panuliri</name>
    <dbReference type="NCBI Taxonomy" id="1381081"/>
    <lineage>
        <taxon>Bacteria</taxon>
        <taxon>Pseudomonadati</taxon>
        <taxon>Pseudomonadota</taxon>
        <taxon>Gammaproteobacteria</taxon>
        <taxon>Vibrionales</taxon>
        <taxon>Vibrionaceae</taxon>
        <taxon>Vibrio</taxon>
    </lineage>
</organism>
<dbReference type="SUPFAM" id="SSF52540">
    <property type="entry name" value="P-loop containing nucleoside triphosphate hydrolases"/>
    <property type="match status" value="1"/>
</dbReference>
<feature type="transmembrane region" description="Helical" evidence="7">
    <location>
        <begin position="50"/>
        <end position="70"/>
    </location>
</feature>
<keyword evidence="2 7" id="KW-0812">Transmembrane</keyword>
<evidence type="ECO:0000256" key="6">
    <source>
        <dbReference type="ARBA" id="ARBA00023136"/>
    </source>
</evidence>
<dbReference type="GO" id="GO:0030253">
    <property type="term" value="P:protein secretion by the type I secretion system"/>
    <property type="evidence" value="ECO:0007669"/>
    <property type="project" value="InterPro"/>
</dbReference>
<sequence>MDLGNKNPFDAVRKEVWAALSFSLAINVLVLAVPIYSLQLFDRVMSSASVETLVALLLITLFLVTSQALLEHIRTMLMQRSALKLDATLSGDLLAKSIAASSKANRIEKLALQNLTTLRNFFVSPSTSSLLDLPFTPFFLLLLFVFHPYIGMVALVGVAIFALLAVLMMLGGRKLSAEAQETTAKVSMELNDYLRNAPTLKAMGMSENVGKSWQATNAKVLNLQWLVNSRASLLLAISRYFRTLLQVAVLTCGVYLALGQQIGIGAVIASSILIGRVLNPFESAVSGWKTWYSALKAWQNLNNVVLQAPQVNKTLLPEPKGEIQFTDVSLKFPNARKPTLQGINFKLGAGNALAVMGNSGSGKSTLAGLLMGVYQPTMGEIMIDGASIEKWDLNQFGQYIGYLPQHVGLLAGTVKQNICRFTAGDDDAVVRAAKLACIHELIMALPEGYETYIGEGGVLLSGGQKQRIGLARAIYSNPKVLVLDEPNSNLDPEGETALAIVLQYCKENQITVIMISHRPGFLRQMDWVIKLNDGKVEKAGTCEQFLGLQVESESNTKSTAKTA</sequence>
<comment type="caution">
    <text evidence="10">The sequence shown here is derived from an EMBL/GenBank/DDBJ whole genome shotgun (WGS) entry which is preliminary data.</text>
</comment>
<dbReference type="GO" id="GO:0005524">
    <property type="term" value="F:ATP binding"/>
    <property type="evidence" value="ECO:0007669"/>
    <property type="project" value="UniProtKB-KW"/>
</dbReference>
<evidence type="ECO:0000313" key="11">
    <source>
        <dbReference type="Proteomes" id="UP000186313"/>
    </source>
</evidence>
<dbReference type="GO" id="GO:0030256">
    <property type="term" value="C:type I protein secretion system complex"/>
    <property type="evidence" value="ECO:0007669"/>
    <property type="project" value="InterPro"/>
</dbReference>
<dbReference type="GO" id="GO:0140359">
    <property type="term" value="F:ABC-type transporter activity"/>
    <property type="evidence" value="ECO:0007669"/>
    <property type="project" value="InterPro"/>
</dbReference>
<dbReference type="InterPro" id="IPR010128">
    <property type="entry name" value="ATPase_T1SS_PrtD-like"/>
</dbReference>
<dbReference type="STRING" id="1381081.BIY22_03130"/>
<keyword evidence="5 7" id="KW-1133">Transmembrane helix</keyword>
<dbReference type="InterPro" id="IPR003593">
    <property type="entry name" value="AAA+_ATPase"/>
</dbReference>
<evidence type="ECO:0000256" key="1">
    <source>
        <dbReference type="ARBA" id="ARBA00004651"/>
    </source>
</evidence>
<comment type="subcellular location">
    <subcellularLocation>
        <location evidence="1">Cell membrane</location>
        <topology evidence="1">Multi-pass membrane protein</topology>
    </subcellularLocation>
</comment>
<evidence type="ECO:0000259" key="8">
    <source>
        <dbReference type="PROSITE" id="PS50893"/>
    </source>
</evidence>
<dbReference type="NCBIfam" id="TIGR01842">
    <property type="entry name" value="type_I_sec_PrtD"/>
    <property type="match status" value="1"/>
</dbReference>
<dbReference type="EMBL" id="MJMJ01000001">
    <property type="protein sequence ID" value="OLQ93499.1"/>
    <property type="molecule type" value="Genomic_DNA"/>
</dbReference>